<dbReference type="Proteomes" id="UP001477278">
    <property type="component" value="Unassembled WGS sequence"/>
</dbReference>
<dbReference type="PANTHER" id="PTHR18964:SF169">
    <property type="entry name" value="N-ACETYLMANNOSAMINE KINASE"/>
    <property type="match status" value="1"/>
</dbReference>
<evidence type="ECO:0000313" key="2">
    <source>
        <dbReference type="Proteomes" id="UP001477278"/>
    </source>
</evidence>
<dbReference type="Gene3D" id="3.30.420.40">
    <property type="match status" value="2"/>
</dbReference>
<protein>
    <submittedName>
        <fullName evidence="1">ROK family protein</fullName>
    </submittedName>
</protein>
<dbReference type="Pfam" id="PF00480">
    <property type="entry name" value="ROK"/>
    <property type="match status" value="1"/>
</dbReference>
<accession>A0ABV0FLA1</accession>
<dbReference type="InterPro" id="IPR043129">
    <property type="entry name" value="ATPase_NBD"/>
</dbReference>
<reference evidence="1 2" key="1">
    <citation type="submission" date="2024-05" db="EMBL/GenBank/DDBJ databases">
        <title>Genome sequencing of Marine Estuary Bacteria, Shewanella vesiculosa and S. baltica, and Pseudomonas syringae.</title>
        <authorList>
            <person name="Gurung A."/>
            <person name="Maclea K.S."/>
        </authorList>
    </citation>
    <scope>NUCLEOTIDE SEQUENCE [LARGE SCALE GENOMIC DNA]</scope>
    <source>
        <strain evidence="1 2">1A</strain>
    </source>
</reference>
<comment type="caution">
    <text evidence="1">The sequence shown here is derived from an EMBL/GenBank/DDBJ whole genome shotgun (WGS) entry which is preliminary data.</text>
</comment>
<dbReference type="EMBL" id="JBDPZN010000001">
    <property type="protein sequence ID" value="MEO3681610.1"/>
    <property type="molecule type" value="Genomic_DNA"/>
</dbReference>
<organism evidence="1 2">
    <name type="scientific">Shewanella vesiculosa</name>
    <dbReference type="NCBI Taxonomy" id="518738"/>
    <lineage>
        <taxon>Bacteria</taxon>
        <taxon>Pseudomonadati</taxon>
        <taxon>Pseudomonadota</taxon>
        <taxon>Gammaproteobacteria</taxon>
        <taxon>Alteromonadales</taxon>
        <taxon>Shewanellaceae</taxon>
        <taxon>Shewanella</taxon>
    </lineage>
</organism>
<proteinExistence type="predicted"/>
<keyword evidence="2" id="KW-1185">Reference proteome</keyword>
<gene>
    <name evidence="1" type="ORF">ABHN84_04800</name>
</gene>
<evidence type="ECO:0000313" key="1">
    <source>
        <dbReference type="EMBL" id="MEO3681610.1"/>
    </source>
</evidence>
<dbReference type="RefSeq" id="WP_347689706.1">
    <property type="nucleotide sequence ID" value="NZ_JBDPZN010000001.1"/>
</dbReference>
<name>A0ABV0FLA1_9GAMM</name>
<sequence>MIIAIDIGGTKISAALMDNNEIIESKKTDSIIHHDLDNLASYVVHLCQDWIEKAHIVAVACTGQVGKHQVNFLSAKQALPLQQQLKAGFGLPVVILNDAAAAAWAEYCLGPKRQDSTLVYITVSTGIGGGIIQNGQLVTASDGFCAHIGHMSVNCPTALSVQCHCGRINCVEAISSGTSIARQASTILKTAVSCKNVFEQHLSHPEITTLLDQCADALVDLIANIKALTGTTVVVLGGSVGGASAFKERVAAKIAKLPMIYQVSLVSPITGEHADLIGAAMYAQTINGFNDGTQ</sequence>
<dbReference type="InterPro" id="IPR000600">
    <property type="entry name" value="ROK"/>
</dbReference>
<dbReference type="PANTHER" id="PTHR18964">
    <property type="entry name" value="ROK (REPRESSOR, ORF, KINASE) FAMILY"/>
    <property type="match status" value="1"/>
</dbReference>
<dbReference type="SUPFAM" id="SSF53067">
    <property type="entry name" value="Actin-like ATPase domain"/>
    <property type="match status" value="1"/>
</dbReference>